<evidence type="ECO:0000313" key="3">
    <source>
        <dbReference type="EMBL" id="CAD8115540.1"/>
    </source>
</evidence>
<reference evidence="3" key="1">
    <citation type="submission" date="2021-01" db="EMBL/GenBank/DDBJ databases">
        <authorList>
            <consortium name="Genoscope - CEA"/>
            <person name="William W."/>
        </authorList>
    </citation>
    <scope>NUCLEOTIDE SEQUENCE</scope>
</reference>
<gene>
    <name evidence="3" type="ORF">PPRIM_AZ9-3.1.T1650026</name>
</gene>
<evidence type="ECO:0000256" key="1">
    <source>
        <dbReference type="SAM" id="Coils"/>
    </source>
</evidence>
<dbReference type="EMBL" id="CAJJDM010000172">
    <property type="protein sequence ID" value="CAD8115540.1"/>
    <property type="molecule type" value="Genomic_DNA"/>
</dbReference>
<name>A0A8S1QLN7_PARPR</name>
<keyword evidence="4" id="KW-1185">Reference proteome</keyword>
<comment type="caution">
    <text evidence="3">The sequence shown here is derived from an EMBL/GenBank/DDBJ whole genome shotgun (WGS) entry which is preliminary data.</text>
</comment>
<protein>
    <submittedName>
        <fullName evidence="3">Uncharacterized protein</fullName>
    </submittedName>
</protein>
<feature type="region of interest" description="Disordered" evidence="2">
    <location>
        <begin position="1"/>
        <end position="36"/>
    </location>
</feature>
<dbReference type="AlphaFoldDB" id="A0A8S1QLN7"/>
<accession>A0A8S1QLN7</accession>
<proteinExistence type="predicted"/>
<organism evidence="3 4">
    <name type="scientific">Paramecium primaurelia</name>
    <dbReference type="NCBI Taxonomy" id="5886"/>
    <lineage>
        <taxon>Eukaryota</taxon>
        <taxon>Sar</taxon>
        <taxon>Alveolata</taxon>
        <taxon>Ciliophora</taxon>
        <taxon>Intramacronucleata</taxon>
        <taxon>Oligohymenophorea</taxon>
        <taxon>Peniculida</taxon>
        <taxon>Parameciidae</taxon>
        <taxon>Paramecium</taxon>
    </lineage>
</organism>
<dbReference type="Proteomes" id="UP000688137">
    <property type="component" value="Unassembled WGS sequence"/>
</dbReference>
<evidence type="ECO:0000256" key="2">
    <source>
        <dbReference type="SAM" id="MobiDB-lite"/>
    </source>
</evidence>
<sequence length="328" mass="38750">MLKNVSDNQNAQSKQRILVENSQQTDKQDIKEQDVQQEVVEIQANSKSKENSMTYDELNTKCQKLELELKYANQNYEKLINKIKILQEQETDYLNRLDENCTKNSNLESELQKQQEQILSLEMIIKEKQEQINKYEIKNKQLRTQLQEYNQLYKKRIKQFQVSQEINQNSQHNNCRFQSMKQNNQREELILIEKLKIKDDIILYLQNQLAELQVSKLLENQEKLDQIKLNPDIPEQKIAKSSSHKNLITQTSEKQLIQSSILTNQALPPKADQRLVQSQYNQQKSSFNASINFKTQEDFQGNNKSLLNLNESITQSINEDYQSSNRDY</sequence>
<keyword evidence="1" id="KW-0175">Coiled coil</keyword>
<evidence type="ECO:0000313" key="4">
    <source>
        <dbReference type="Proteomes" id="UP000688137"/>
    </source>
</evidence>
<feature type="compositionally biased region" description="Polar residues" evidence="2">
    <location>
        <begin position="1"/>
        <end position="25"/>
    </location>
</feature>
<feature type="coiled-coil region" evidence="1">
    <location>
        <begin position="55"/>
        <end position="159"/>
    </location>
</feature>